<dbReference type="CDD" id="cd02042">
    <property type="entry name" value="ParAB_family"/>
    <property type="match status" value="1"/>
</dbReference>
<dbReference type="RefSeq" id="WP_310902421.1">
    <property type="nucleotide sequence ID" value="NZ_JAMQOS010000011.1"/>
</dbReference>
<evidence type="ECO:0000259" key="1">
    <source>
        <dbReference type="Pfam" id="PF13614"/>
    </source>
</evidence>
<evidence type="ECO:0000313" key="2">
    <source>
        <dbReference type="EMBL" id="MDS0284754.1"/>
    </source>
</evidence>
<sequence length="280" mass="30283">MTETSETTGTTAPVVAMLNQKGGVGKTTLTVQLGGLLASRGWDVLAVDLEPEGALTSILGFDDVYGDLDQPVTLHDLLLDPQSHADHAGDLVLEGPEFDLLPAHEKMVDNTASALEGEPKARERLGMALDTLRDDYDAILVDNEPSINVLTDNALRNSDGVVIPTYAEGLSIQGLDRLQKQIASIEEYYGPVNVLALVINRIEHNKQAEAMVQSLRDGFGEHLPVVEIRKRVALQRSLVQEGVSVVAADEETDMLPHLEDLAGVVERELLPESRPVVGDE</sequence>
<dbReference type="Pfam" id="PF13614">
    <property type="entry name" value="AAA_31"/>
    <property type="match status" value="1"/>
</dbReference>
<dbReference type="InterPro" id="IPR025669">
    <property type="entry name" value="AAA_dom"/>
</dbReference>
<comment type="caution">
    <text evidence="2">The sequence shown here is derived from an EMBL/GenBank/DDBJ whole genome shotgun (WGS) entry which is preliminary data.</text>
</comment>
<dbReference type="PANTHER" id="PTHR13696:SF99">
    <property type="entry name" value="COBYRINIC ACID AC-DIAMIDE SYNTHASE"/>
    <property type="match status" value="1"/>
</dbReference>
<feature type="domain" description="AAA" evidence="1">
    <location>
        <begin position="14"/>
        <end position="188"/>
    </location>
</feature>
<gene>
    <name evidence="2" type="ORF">NDI86_21870</name>
</gene>
<evidence type="ECO:0000313" key="3">
    <source>
        <dbReference type="Proteomes" id="UP001268864"/>
    </source>
</evidence>
<dbReference type="InterPro" id="IPR050678">
    <property type="entry name" value="DNA_Partitioning_ATPase"/>
</dbReference>
<dbReference type="Proteomes" id="UP001268864">
    <property type="component" value="Unassembled WGS sequence"/>
</dbReference>
<dbReference type="Gene3D" id="3.40.50.300">
    <property type="entry name" value="P-loop containing nucleotide triphosphate hydrolases"/>
    <property type="match status" value="1"/>
</dbReference>
<protein>
    <submittedName>
        <fullName evidence="2">ParA family protein</fullName>
    </submittedName>
</protein>
<name>A0ABU2FVG8_9EURY</name>
<dbReference type="SUPFAM" id="SSF52540">
    <property type="entry name" value="P-loop containing nucleoside triphosphate hydrolases"/>
    <property type="match status" value="1"/>
</dbReference>
<proteinExistence type="predicted"/>
<dbReference type="PANTHER" id="PTHR13696">
    <property type="entry name" value="P-LOOP CONTAINING NUCLEOSIDE TRIPHOSPHATE HYDROLASE"/>
    <property type="match status" value="1"/>
</dbReference>
<dbReference type="EMBL" id="JAMQOS010000011">
    <property type="protein sequence ID" value="MDS0284754.1"/>
    <property type="molecule type" value="Genomic_DNA"/>
</dbReference>
<reference evidence="2 3" key="1">
    <citation type="submission" date="2022-06" db="EMBL/GenBank/DDBJ databases">
        <title>Halomicroarcula sp. a new haloarchaeum isolate from saline soil.</title>
        <authorList>
            <person name="Strakova D."/>
            <person name="Galisteo C."/>
            <person name="Sanchez-Porro C."/>
            <person name="Ventosa A."/>
        </authorList>
    </citation>
    <scope>NUCLEOTIDE SEQUENCE [LARGE SCALE GENOMIC DNA]</scope>
    <source>
        <strain evidence="2 3">S3CR25-11</strain>
    </source>
</reference>
<keyword evidence="3" id="KW-1185">Reference proteome</keyword>
<accession>A0ABU2FVG8</accession>
<dbReference type="InterPro" id="IPR027417">
    <property type="entry name" value="P-loop_NTPase"/>
</dbReference>
<organism evidence="2 3">
    <name type="scientific">Haloarcula onubensis</name>
    <dbReference type="NCBI Taxonomy" id="2950539"/>
    <lineage>
        <taxon>Archaea</taxon>
        <taxon>Methanobacteriati</taxon>
        <taxon>Methanobacteriota</taxon>
        <taxon>Stenosarchaea group</taxon>
        <taxon>Halobacteria</taxon>
        <taxon>Halobacteriales</taxon>
        <taxon>Haloarculaceae</taxon>
        <taxon>Haloarcula</taxon>
    </lineage>
</organism>